<feature type="domain" description="RRM" evidence="4">
    <location>
        <begin position="279"/>
        <end position="360"/>
    </location>
</feature>
<dbReference type="Proteomes" id="UP000027195">
    <property type="component" value="Unassembled WGS sequence"/>
</dbReference>
<evidence type="ECO:0000256" key="1">
    <source>
        <dbReference type="ARBA" id="ARBA00022884"/>
    </source>
</evidence>
<evidence type="ECO:0000313" key="5">
    <source>
        <dbReference type="EMBL" id="KDQ14794.1"/>
    </source>
</evidence>
<feature type="compositionally biased region" description="Basic and acidic residues" evidence="3">
    <location>
        <begin position="106"/>
        <end position="119"/>
    </location>
</feature>
<feature type="compositionally biased region" description="Basic residues" evidence="3">
    <location>
        <begin position="120"/>
        <end position="130"/>
    </location>
</feature>
<dbReference type="InterPro" id="IPR012677">
    <property type="entry name" value="Nucleotide-bd_a/b_plait_sf"/>
</dbReference>
<dbReference type="InParanoid" id="A0A067MGZ3"/>
<feature type="region of interest" description="Disordered" evidence="3">
    <location>
        <begin position="368"/>
        <end position="396"/>
    </location>
</feature>
<keyword evidence="6" id="KW-1185">Reference proteome</keyword>
<dbReference type="HOGENOM" id="CLU_012062_9_1_1"/>
<accession>A0A067MGZ3</accession>
<evidence type="ECO:0000256" key="2">
    <source>
        <dbReference type="PROSITE-ProRule" id="PRU00176"/>
    </source>
</evidence>
<dbReference type="STRING" id="930990.A0A067MGZ3"/>
<dbReference type="EMBL" id="KL198036">
    <property type="protein sequence ID" value="KDQ14794.1"/>
    <property type="molecule type" value="Genomic_DNA"/>
</dbReference>
<gene>
    <name evidence="5" type="ORF">BOTBODRAFT_44553</name>
</gene>
<feature type="region of interest" description="Disordered" evidence="3">
    <location>
        <begin position="106"/>
        <end position="187"/>
    </location>
</feature>
<evidence type="ECO:0000256" key="3">
    <source>
        <dbReference type="SAM" id="MobiDB-lite"/>
    </source>
</evidence>
<dbReference type="InterPro" id="IPR050502">
    <property type="entry name" value="Euk_RNA-bind_prot"/>
</dbReference>
<dbReference type="OrthoDB" id="439808at2759"/>
<organism evidence="5 6">
    <name type="scientific">Botryobasidium botryosum (strain FD-172 SS1)</name>
    <dbReference type="NCBI Taxonomy" id="930990"/>
    <lineage>
        <taxon>Eukaryota</taxon>
        <taxon>Fungi</taxon>
        <taxon>Dikarya</taxon>
        <taxon>Basidiomycota</taxon>
        <taxon>Agaricomycotina</taxon>
        <taxon>Agaricomycetes</taxon>
        <taxon>Cantharellales</taxon>
        <taxon>Botryobasidiaceae</taxon>
        <taxon>Botryobasidium</taxon>
    </lineage>
</organism>
<feature type="compositionally biased region" description="Low complexity" evidence="3">
    <location>
        <begin position="223"/>
        <end position="235"/>
    </location>
</feature>
<reference evidence="6" key="1">
    <citation type="journal article" date="2014" name="Proc. Natl. Acad. Sci. U.S.A.">
        <title>Extensive sampling of basidiomycete genomes demonstrates inadequacy of the white-rot/brown-rot paradigm for wood decay fungi.</title>
        <authorList>
            <person name="Riley R."/>
            <person name="Salamov A.A."/>
            <person name="Brown D.W."/>
            <person name="Nagy L.G."/>
            <person name="Floudas D."/>
            <person name="Held B.W."/>
            <person name="Levasseur A."/>
            <person name="Lombard V."/>
            <person name="Morin E."/>
            <person name="Otillar R."/>
            <person name="Lindquist E.A."/>
            <person name="Sun H."/>
            <person name="LaButti K.M."/>
            <person name="Schmutz J."/>
            <person name="Jabbour D."/>
            <person name="Luo H."/>
            <person name="Baker S.E."/>
            <person name="Pisabarro A.G."/>
            <person name="Walton J.D."/>
            <person name="Blanchette R.A."/>
            <person name="Henrissat B."/>
            <person name="Martin F."/>
            <person name="Cullen D."/>
            <person name="Hibbett D.S."/>
            <person name="Grigoriev I.V."/>
        </authorList>
    </citation>
    <scope>NUCLEOTIDE SEQUENCE [LARGE SCALE GENOMIC DNA]</scope>
    <source>
        <strain evidence="6">FD-172 SS1</strain>
    </source>
</reference>
<feature type="domain" description="RRM" evidence="4">
    <location>
        <begin position="30"/>
        <end position="107"/>
    </location>
</feature>
<dbReference type="PANTHER" id="PTHR48025:SF1">
    <property type="entry name" value="RRM DOMAIN-CONTAINING PROTEIN"/>
    <property type="match status" value="1"/>
</dbReference>
<dbReference type="GO" id="GO:0003729">
    <property type="term" value="F:mRNA binding"/>
    <property type="evidence" value="ECO:0007669"/>
    <property type="project" value="TreeGrafter"/>
</dbReference>
<dbReference type="AlphaFoldDB" id="A0A067MGZ3"/>
<proteinExistence type="predicted"/>
<evidence type="ECO:0000313" key="6">
    <source>
        <dbReference type="Proteomes" id="UP000027195"/>
    </source>
</evidence>
<dbReference type="InterPro" id="IPR000504">
    <property type="entry name" value="RRM_dom"/>
</dbReference>
<dbReference type="FunCoup" id="A0A067MGZ3">
    <property type="interactions" value="18"/>
</dbReference>
<dbReference type="InterPro" id="IPR035979">
    <property type="entry name" value="RBD_domain_sf"/>
</dbReference>
<evidence type="ECO:0000259" key="4">
    <source>
        <dbReference type="PROSITE" id="PS50102"/>
    </source>
</evidence>
<feature type="region of interest" description="Disordered" evidence="3">
    <location>
        <begin position="207"/>
        <end position="278"/>
    </location>
</feature>
<sequence>MSTDVAPAAGPAVTANHDGAPPATEEEAGFKVFAGNLAYATKDEGLRAFFAPVADDVLSAHVIQRGSRSAGYGFVALSTLAAAEKAVAELNKQELDGRSVIVEIAKPSEEKNKDRGERRSPKKRVGRRGGKAPPGEVTEAEANGEELSDKIEATAESGAEAPAPVKPKKAKKSVSTAPPPLPSRALENAPSCIFTDASPLLLLSVAAQKPRRRTRKPAADSQSATANEAAVSAAEGTTENGVVPTEGEGEKKPRAKRVPRPPRAPRAEGEAPAGEPSKNMLFVANLAFDVDDAALSEIFTNEGITVVSARVVRRRWGQPRRSKGYGFVDVGTEEQQQKAIEATQGKEISGRAIAVKIAVNSAHRENGVVEEEAAHVEETVDKKEASPEPEAVVVAS</sequence>
<dbReference type="GO" id="GO:0005634">
    <property type="term" value="C:nucleus"/>
    <property type="evidence" value="ECO:0007669"/>
    <property type="project" value="TreeGrafter"/>
</dbReference>
<feature type="compositionally biased region" description="Basic and acidic residues" evidence="3">
    <location>
        <begin position="368"/>
        <end position="386"/>
    </location>
</feature>
<dbReference type="PANTHER" id="PTHR48025">
    <property type="entry name" value="OS02G0815200 PROTEIN"/>
    <property type="match status" value="1"/>
</dbReference>
<dbReference type="Gene3D" id="3.30.70.330">
    <property type="match status" value="2"/>
</dbReference>
<dbReference type="SUPFAM" id="SSF54928">
    <property type="entry name" value="RNA-binding domain, RBD"/>
    <property type="match status" value="2"/>
</dbReference>
<dbReference type="Pfam" id="PF00076">
    <property type="entry name" value="RRM_1"/>
    <property type="match status" value="2"/>
</dbReference>
<keyword evidence="1 2" id="KW-0694">RNA-binding</keyword>
<protein>
    <recommendedName>
        <fullName evidence="4">RRM domain-containing protein</fullName>
    </recommendedName>
</protein>
<name>A0A067MGZ3_BOTB1</name>
<dbReference type="PROSITE" id="PS50102">
    <property type="entry name" value="RRM"/>
    <property type="match status" value="2"/>
</dbReference>
<feature type="region of interest" description="Disordered" evidence="3">
    <location>
        <begin position="1"/>
        <end position="24"/>
    </location>
</feature>
<dbReference type="SMART" id="SM00360">
    <property type="entry name" value="RRM"/>
    <property type="match status" value="2"/>
</dbReference>